<organism evidence="4 5">
    <name type="scientific">Kitasatospora phosalacinea</name>
    <dbReference type="NCBI Taxonomy" id="2065"/>
    <lineage>
        <taxon>Bacteria</taxon>
        <taxon>Bacillati</taxon>
        <taxon>Actinomycetota</taxon>
        <taxon>Actinomycetes</taxon>
        <taxon>Kitasatosporales</taxon>
        <taxon>Streptomycetaceae</taxon>
        <taxon>Kitasatospora</taxon>
    </lineage>
</organism>
<keyword evidence="4" id="KW-0808">Transferase</keyword>
<feature type="transmembrane region" description="Helical" evidence="2">
    <location>
        <begin position="170"/>
        <end position="190"/>
    </location>
</feature>
<feature type="transmembrane region" description="Helical" evidence="2">
    <location>
        <begin position="339"/>
        <end position="361"/>
    </location>
</feature>
<gene>
    <name evidence="4" type="ORF">Kpho01_35750</name>
</gene>
<feature type="region of interest" description="Disordered" evidence="1">
    <location>
        <begin position="1"/>
        <end position="26"/>
    </location>
</feature>
<dbReference type="InterPro" id="IPR050879">
    <property type="entry name" value="Acyltransferase_3"/>
</dbReference>
<evidence type="ECO:0000313" key="5">
    <source>
        <dbReference type="Proteomes" id="UP001165143"/>
    </source>
</evidence>
<dbReference type="OrthoDB" id="9807745at2"/>
<dbReference type="Pfam" id="PF01757">
    <property type="entry name" value="Acyl_transf_3"/>
    <property type="match status" value="1"/>
</dbReference>
<dbReference type="EMBL" id="BSRX01000019">
    <property type="protein sequence ID" value="GLW55564.1"/>
    <property type="molecule type" value="Genomic_DNA"/>
</dbReference>
<proteinExistence type="predicted"/>
<feature type="transmembrane region" description="Helical" evidence="2">
    <location>
        <begin position="81"/>
        <end position="99"/>
    </location>
</feature>
<evidence type="ECO:0000256" key="2">
    <source>
        <dbReference type="SAM" id="Phobius"/>
    </source>
</evidence>
<dbReference type="GO" id="GO:0009103">
    <property type="term" value="P:lipopolysaccharide biosynthetic process"/>
    <property type="evidence" value="ECO:0007669"/>
    <property type="project" value="TreeGrafter"/>
</dbReference>
<evidence type="ECO:0000259" key="3">
    <source>
        <dbReference type="Pfam" id="PF01757"/>
    </source>
</evidence>
<keyword evidence="2" id="KW-0472">Membrane</keyword>
<dbReference type="GO" id="GO:0016747">
    <property type="term" value="F:acyltransferase activity, transferring groups other than amino-acyl groups"/>
    <property type="evidence" value="ECO:0007669"/>
    <property type="project" value="InterPro"/>
</dbReference>
<keyword evidence="2" id="KW-0812">Transmembrane</keyword>
<comment type="caution">
    <text evidence="4">The sequence shown here is derived from an EMBL/GenBank/DDBJ whole genome shotgun (WGS) entry which is preliminary data.</text>
</comment>
<feature type="transmembrane region" description="Helical" evidence="2">
    <location>
        <begin position="197"/>
        <end position="216"/>
    </location>
</feature>
<feature type="transmembrane region" description="Helical" evidence="2">
    <location>
        <begin position="280"/>
        <end position="300"/>
    </location>
</feature>
<keyword evidence="4" id="KW-0012">Acyltransferase</keyword>
<evidence type="ECO:0000256" key="1">
    <source>
        <dbReference type="SAM" id="MobiDB-lite"/>
    </source>
</evidence>
<accession>A0A9W6PII8</accession>
<dbReference type="RefSeq" id="WP_051777538.1">
    <property type="nucleotide sequence ID" value="NZ_BSRX01000019.1"/>
</dbReference>
<protein>
    <submittedName>
        <fullName evidence="4">Acyltransferase</fullName>
    </submittedName>
</protein>
<sequence>MPPDSSLATPTAAATTAIPVQPGPLPAPTAKRPRLYILDGLRLLAALAVLSWHYAGIERDTAVWGGKAGTYMPTLHRVANYGWVGVEMFFLISGFVICMSSWGRPLGSFVSSRITRLFPAYWFSVLFLAALAFAVHVPWNKDLLKGSYSNVITNLTMVQEGTGGLDVDGVYWTLWIELRFYVLFGLMAIGGVTYRKVMSFCCGWLLLALLASATGWKVLDVLFFPRYAPFFIAGVALYLLHRYGGNLLVWGLIGFCWMQAQNQLRFIVADYYWQKVSYNVAFALVTLAFLVMIGVAVGWFDRIQWKWLVSAGALTYPLYLVHEQFGWQVIRHFHSRYNAYALVGVLTVSMLVFAWLIHRLVERPASAALRRGLARAFDDVREIGNRERAERRRRA</sequence>
<feature type="domain" description="Acyltransferase 3" evidence="3">
    <location>
        <begin position="36"/>
        <end position="358"/>
    </location>
</feature>
<feature type="compositionally biased region" description="Low complexity" evidence="1">
    <location>
        <begin position="8"/>
        <end position="17"/>
    </location>
</feature>
<dbReference type="PANTHER" id="PTHR23028">
    <property type="entry name" value="ACETYLTRANSFERASE"/>
    <property type="match status" value="1"/>
</dbReference>
<feature type="transmembrane region" description="Helical" evidence="2">
    <location>
        <begin position="120"/>
        <end position="139"/>
    </location>
</feature>
<dbReference type="PANTHER" id="PTHR23028:SF53">
    <property type="entry name" value="ACYL_TRANSF_3 DOMAIN-CONTAINING PROTEIN"/>
    <property type="match status" value="1"/>
</dbReference>
<dbReference type="GO" id="GO:0016020">
    <property type="term" value="C:membrane"/>
    <property type="evidence" value="ECO:0007669"/>
    <property type="project" value="TreeGrafter"/>
</dbReference>
<dbReference type="AlphaFoldDB" id="A0A9W6PII8"/>
<keyword evidence="2" id="KW-1133">Transmembrane helix</keyword>
<dbReference type="InterPro" id="IPR002656">
    <property type="entry name" value="Acyl_transf_3_dom"/>
</dbReference>
<name>A0A9W6PII8_9ACTN</name>
<dbReference type="Proteomes" id="UP001165143">
    <property type="component" value="Unassembled WGS sequence"/>
</dbReference>
<reference evidence="4" key="1">
    <citation type="submission" date="2023-02" db="EMBL/GenBank/DDBJ databases">
        <title>Kitasatospora phosalacinea NBRC 14362.</title>
        <authorList>
            <person name="Ichikawa N."/>
            <person name="Sato H."/>
            <person name="Tonouchi N."/>
        </authorList>
    </citation>
    <scope>NUCLEOTIDE SEQUENCE</scope>
    <source>
        <strain evidence="4">NBRC 14362</strain>
    </source>
</reference>
<evidence type="ECO:0000313" key="4">
    <source>
        <dbReference type="EMBL" id="GLW55564.1"/>
    </source>
</evidence>